<organism evidence="2 3">
    <name type="scientific">Corynascus novoguineensis</name>
    <dbReference type="NCBI Taxonomy" id="1126955"/>
    <lineage>
        <taxon>Eukaryota</taxon>
        <taxon>Fungi</taxon>
        <taxon>Dikarya</taxon>
        <taxon>Ascomycota</taxon>
        <taxon>Pezizomycotina</taxon>
        <taxon>Sordariomycetes</taxon>
        <taxon>Sordariomycetidae</taxon>
        <taxon>Sordariales</taxon>
        <taxon>Chaetomiaceae</taxon>
        <taxon>Corynascus</taxon>
    </lineage>
</organism>
<dbReference type="SUPFAM" id="SSF109604">
    <property type="entry name" value="HD-domain/PDEase-like"/>
    <property type="match status" value="1"/>
</dbReference>
<accession>A0AAN7CQQ7</accession>
<reference evidence="2" key="2">
    <citation type="submission" date="2023-05" db="EMBL/GenBank/DDBJ databases">
        <authorList>
            <consortium name="Lawrence Berkeley National Laboratory"/>
            <person name="Steindorff A."/>
            <person name="Hensen N."/>
            <person name="Bonometti L."/>
            <person name="Westerberg I."/>
            <person name="Brannstrom I.O."/>
            <person name="Guillou S."/>
            <person name="Cros-Aarteil S."/>
            <person name="Calhoun S."/>
            <person name="Haridas S."/>
            <person name="Kuo A."/>
            <person name="Mondo S."/>
            <person name="Pangilinan J."/>
            <person name="Riley R."/>
            <person name="Labutti K."/>
            <person name="Andreopoulos B."/>
            <person name="Lipzen A."/>
            <person name="Chen C."/>
            <person name="Yanf M."/>
            <person name="Daum C."/>
            <person name="Ng V."/>
            <person name="Clum A."/>
            <person name="Ohm R."/>
            <person name="Martin F."/>
            <person name="Silar P."/>
            <person name="Natvig D."/>
            <person name="Lalanne C."/>
            <person name="Gautier V."/>
            <person name="Ament-Velasquez S.L."/>
            <person name="Kruys A."/>
            <person name="Hutchinson M.I."/>
            <person name="Powell A.J."/>
            <person name="Barry K."/>
            <person name="Miller A.N."/>
            <person name="Grigoriev I.V."/>
            <person name="Debuchy R."/>
            <person name="Gladieux P."/>
            <person name="Thoren M.H."/>
            <person name="Johannesson H."/>
        </authorList>
    </citation>
    <scope>NUCLEOTIDE SEQUENCE</scope>
    <source>
        <strain evidence="2">CBS 359.72</strain>
    </source>
</reference>
<protein>
    <recommendedName>
        <fullName evidence="4">HD domain-containing protein</fullName>
    </recommendedName>
</protein>
<evidence type="ECO:0008006" key="4">
    <source>
        <dbReference type="Google" id="ProtNLM"/>
    </source>
</evidence>
<feature type="chain" id="PRO_5042911163" description="HD domain-containing protein" evidence="1">
    <location>
        <begin position="24"/>
        <end position="257"/>
    </location>
</feature>
<keyword evidence="3" id="KW-1185">Reference proteome</keyword>
<dbReference type="Gene3D" id="1.10.3210.10">
    <property type="entry name" value="Hypothetical protein af1432"/>
    <property type="match status" value="1"/>
</dbReference>
<dbReference type="PANTHER" id="PTHR35569">
    <property type="entry name" value="CYANAMIDE HYDRATASE DDI2-RELATED"/>
    <property type="match status" value="1"/>
</dbReference>
<feature type="signal peptide" evidence="1">
    <location>
        <begin position="1"/>
        <end position="23"/>
    </location>
</feature>
<evidence type="ECO:0000313" key="2">
    <source>
        <dbReference type="EMBL" id="KAK4245183.1"/>
    </source>
</evidence>
<sequence length="257" mass="29134">MIGIGLVLHFIIFSHLLPSLTWGLPSISPLLSREYRPYPRRTLGGVSVVDTPIVRAAEAFAKKHGQDFTYKHIMRSWLFGVLVIEHNETLRETVDPEVHAVAAILHDLGWDQTEDSPFVSPDRRFEVDGAIAARNFIRSHQDGKRWEERRVQLVWDSIALHTQESIALFKELDVQVVNKGIMLDFGGPGHGVTEDEYAAVVKEFPKDDLLPGVNETIIWLCNTKPASTYDTWMQPWGEHYVSNYTAVGSRVFDRLSA</sequence>
<name>A0AAN7CQQ7_9PEZI</name>
<comment type="caution">
    <text evidence="2">The sequence shown here is derived from an EMBL/GenBank/DDBJ whole genome shotgun (WGS) entry which is preliminary data.</text>
</comment>
<proteinExistence type="predicted"/>
<reference evidence="2" key="1">
    <citation type="journal article" date="2023" name="Mol. Phylogenet. Evol.">
        <title>Genome-scale phylogeny and comparative genomics of the fungal order Sordariales.</title>
        <authorList>
            <person name="Hensen N."/>
            <person name="Bonometti L."/>
            <person name="Westerberg I."/>
            <person name="Brannstrom I.O."/>
            <person name="Guillou S."/>
            <person name="Cros-Aarteil S."/>
            <person name="Calhoun S."/>
            <person name="Haridas S."/>
            <person name="Kuo A."/>
            <person name="Mondo S."/>
            <person name="Pangilinan J."/>
            <person name="Riley R."/>
            <person name="LaButti K."/>
            <person name="Andreopoulos B."/>
            <person name="Lipzen A."/>
            <person name="Chen C."/>
            <person name="Yan M."/>
            <person name="Daum C."/>
            <person name="Ng V."/>
            <person name="Clum A."/>
            <person name="Steindorff A."/>
            <person name="Ohm R.A."/>
            <person name="Martin F."/>
            <person name="Silar P."/>
            <person name="Natvig D.O."/>
            <person name="Lalanne C."/>
            <person name="Gautier V."/>
            <person name="Ament-Velasquez S.L."/>
            <person name="Kruys A."/>
            <person name="Hutchinson M.I."/>
            <person name="Powell A.J."/>
            <person name="Barry K."/>
            <person name="Miller A.N."/>
            <person name="Grigoriev I.V."/>
            <person name="Debuchy R."/>
            <person name="Gladieux P."/>
            <person name="Hiltunen Thoren M."/>
            <person name="Johannesson H."/>
        </authorList>
    </citation>
    <scope>NUCLEOTIDE SEQUENCE</scope>
    <source>
        <strain evidence="2">CBS 359.72</strain>
    </source>
</reference>
<keyword evidence="1" id="KW-0732">Signal</keyword>
<gene>
    <name evidence="2" type="ORF">C7999DRAFT_16616</name>
</gene>
<dbReference type="AlphaFoldDB" id="A0AAN7CQQ7"/>
<evidence type="ECO:0000313" key="3">
    <source>
        <dbReference type="Proteomes" id="UP001303647"/>
    </source>
</evidence>
<dbReference type="Proteomes" id="UP001303647">
    <property type="component" value="Unassembled WGS sequence"/>
</dbReference>
<dbReference type="PANTHER" id="PTHR35569:SF1">
    <property type="entry name" value="CYANAMIDE HYDRATASE DDI2-RELATED"/>
    <property type="match status" value="1"/>
</dbReference>
<dbReference type="EMBL" id="MU857709">
    <property type="protein sequence ID" value="KAK4245183.1"/>
    <property type="molecule type" value="Genomic_DNA"/>
</dbReference>
<evidence type="ECO:0000256" key="1">
    <source>
        <dbReference type="SAM" id="SignalP"/>
    </source>
</evidence>